<evidence type="ECO:0000256" key="6">
    <source>
        <dbReference type="ARBA" id="ARBA00023145"/>
    </source>
</evidence>
<keyword evidence="2" id="KW-0645">Protease</keyword>
<evidence type="ECO:0000256" key="1">
    <source>
        <dbReference type="ARBA" id="ARBA00007664"/>
    </source>
</evidence>
<dbReference type="SUPFAM" id="SSF54806">
    <property type="entry name" value="Alpha-lytic protease prodomain"/>
    <property type="match status" value="1"/>
</dbReference>
<comment type="similarity">
    <text evidence="1">Belongs to the peptidase S1 family.</text>
</comment>
<keyword evidence="3 8" id="KW-0732">Signal</keyword>
<keyword evidence="4 10" id="KW-0378">Hydrolase</keyword>
<dbReference type="InterPro" id="IPR009003">
    <property type="entry name" value="Peptidase_S1_PA"/>
</dbReference>
<evidence type="ECO:0000256" key="3">
    <source>
        <dbReference type="ARBA" id="ARBA00022729"/>
    </source>
</evidence>
<gene>
    <name evidence="10" type="ORF">JOF53_006152</name>
</gene>
<sequence length="367" mass="37222">MNARTKLASSALLLAVGATVAASLPATAEPTLLNDGMLSAMQRDLGLTAEGAVARVAAETRAGAVEQTLRGSLGEAFGGAHFEAGQAKLVVGVTDAAKADLVRAQGAEPKLVARSTKSLDDVVAKLNTGKAATDVTSWHVDVASNKVVVTVQPGQAAKADELVARTGADKAAVAVVEQERKNVVLHDVRGGDAYYMGGRCSVGFSVQGGFVTAGHCGKSGTATQGFNQVAQGTFKGSSFPGNDYAWVQTNSDWTPKGVVNNYSGGTVAVKGSQEAAVGASICKSGSTTNWTCGTIQAKNETVNYAEGAVTGLTRSNARADRGDSGGSFISGDQAQGVTSGGDLAAGIIYFQPIGEILSAYSLKLVTS</sequence>
<dbReference type="RefSeq" id="WP_086780619.1">
    <property type="nucleotide sequence ID" value="NZ_JAGIOO010000001.1"/>
</dbReference>
<evidence type="ECO:0000256" key="7">
    <source>
        <dbReference type="ARBA" id="ARBA00023157"/>
    </source>
</evidence>
<dbReference type="PIRSF" id="PIRSF001134">
    <property type="entry name" value="Streptogrisin"/>
    <property type="match status" value="1"/>
</dbReference>
<proteinExistence type="inferred from homology"/>
<keyword evidence="11" id="KW-1185">Reference proteome</keyword>
<dbReference type="SUPFAM" id="SSF50494">
    <property type="entry name" value="Trypsin-like serine proteases"/>
    <property type="match status" value="1"/>
</dbReference>
<dbReference type="EC" id="3.4.21.-" evidence="10"/>
<keyword evidence="5" id="KW-0720">Serine protease</keyword>
<dbReference type="Pfam" id="PF02983">
    <property type="entry name" value="Pro_Al_protease"/>
    <property type="match status" value="1"/>
</dbReference>
<comment type="caution">
    <text evidence="10">The sequence shown here is derived from an EMBL/GenBank/DDBJ whole genome shotgun (WGS) entry which is preliminary data.</text>
</comment>
<dbReference type="InterPro" id="IPR035070">
    <property type="entry name" value="Streptogrisin_prodomain"/>
</dbReference>
<reference evidence="10 11" key="1">
    <citation type="submission" date="2021-03" db="EMBL/GenBank/DDBJ databases">
        <title>Sequencing the genomes of 1000 actinobacteria strains.</title>
        <authorList>
            <person name="Klenk H.-P."/>
        </authorList>
    </citation>
    <scope>NUCLEOTIDE SEQUENCE [LARGE SCALE GENOMIC DNA]</scope>
    <source>
        <strain evidence="10 11">DSM 44580</strain>
    </source>
</reference>
<dbReference type="CDD" id="cd21112">
    <property type="entry name" value="alphaLP-like"/>
    <property type="match status" value="1"/>
</dbReference>
<evidence type="ECO:0000259" key="9">
    <source>
        <dbReference type="Pfam" id="PF02983"/>
    </source>
</evidence>
<feature type="domain" description="Peptidase S1A alpha-lytic prodomain" evidence="9">
    <location>
        <begin position="114"/>
        <end position="169"/>
    </location>
</feature>
<evidence type="ECO:0000256" key="8">
    <source>
        <dbReference type="SAM" id="SignalP"/>
    </source>
</evidence>
<protein>
    <submittedName>
        <fullName evidence="10">Streptogrisin C</fullName>
        <ecNumber evidence="10">3.4.21.-</ecNumber>
    </submittedName>
</protein>
<name>A0ABS5ANL0_9PSEU</name>
<evidence type="ECO:0000313" key="11">
    <source>
        <dbReference type="Proteomes" id="UP001519363"/>
    </source>
</evidence>
<dbReference type="EMBL" id="JAGIOO010000001">
    <property type="protein sequence ID" value="MBP2477280.1"/>
    <property type="molecule type" value="Genomic_DNA"/>
</dbReference>
<dbReference type="GO" id="GO:0016787">
    <property type="term" value="F:hydrolase activity"/>
    <property type="evidence" value="ECO:0007669"/>
    <property type="project" value="UniProtKB-KW"/>
</dbReference>
<evidence type="ECO:0000256" key="4">
    <source>
        <dbReference type="ARBA" id="ARBA00022801"/>
    </source>
</evidence>
<dbReference type="InterPro" id="IPR037295">
    <property type="entry name" value="Alpha-lytic_protease_prodomain"/>
</dbReference>
<keyword evidence="6" id="KW-0865">Zymogen</keyword>
<dbReference type="Proteomes" id="UP001519363">
    <property type="component" value="Unassembled WGS sequence"/>
</dbReference>
<dbReference type="InterPro" id="IPR043504">
    <property type="entry name" value="Peptidase_S1_PA_chymotrypsin"/>
</dbReference>
<evidence type="ECO:0000256" key="2">
    <source>
        <dbReference type="ARBA" id="ARBA00022670"/>
    </source>
</evidence>
<evidence type="ECO:0000256" key="5">
    <source>
        <dbReference type="ARBA" id="ARBA00022825"/>
    </source>
</evidence>
<dbReference type="Gene3D" id="2.40.10.10">
    <property type="entry name" value="Trypsin-like serine proteases"/>
    <property type="match status" value="2"/>
</dbReference>
<accession>A0ABS5ANL0</accession>
<dbReference type="InterPro" id="IPR004236">
    <property type="entry name" value="Pept_S1_alpha_lytic"/>
</dbReference>
<organism evidence="10 11">
    <name type="scientific">Crossiella equi</name>
    <dbReference type="NCBI Taxonomy" id="130796"/>
    <lineage>
        <taxon>Bacteria</taxon>
        <taxon>Bacillati</taxon>
        <taxon>Actinomycetota</taxon>
        <taxon>Actinomycetes</taxon>
        <taxon>Pseudonocardiales</taxon>
        <taxon>Pseudonocardiaceae</taxon>
        <taxon>Crossiella</taxon>
    </lineage>
</organism>
<dbReference type="PRINTS" id="PR00861">
    <property type="entry name" value="ALYTICPTASE"/>
</dbReference>
<keyword evidence="7" id="KW-1015">Disulfide bond</keyword>
<evidence type="ECO:0000313" key="10">
    <source>
        <dbReference type="EMBL" id="MBP2477280.1"/>
    </source>
</evidence>
<feature type="signal peptide" evidence="8">
    <location>
        <begin position="1"/>
        <end position="28"/>
    </location>
</feature>
<dbReference type="Gene3D" id="3.30.300.50">
    <property type="match status" value="2"/>
</dbReference>
<feature type="chain" id="PRO_5045599706" evidence="8">
    <location>
        <begin position="29"/>
        <end position="367"/>
    </location>
</feature>
<dbReference type="InterPro" id="IPR001316">
    <property type="entry name" value="Pept_S1A_streptogrisin"/>
</dbReference>